<evidence type="ECO:0000313" key="4">
    <source>
        <dbReference type="EMBL" id="OGF31095.1"/>
    </source>
</evidence>
<protein>
    <recommendedName>
        <fullName evidence="6">Peptidyl-tRNA hydrolase</fullName>
    </recommendedName>
</protein>
<dbReference type="Proteomes" id="UP000176915">
    <property type="component" value="Unassembled WGS sequence"/>
</dbReference>
<keyword evidence="1" id="KW-0820">tRNA-binding</keyword>
<keyword evidence="3" id="KW-0694">RNA-binding</keyword>
<dbReference type="EMBL" id="MFFY01000032">
    <property type="protein sequence ID" value="OGF31095.1"/>
    <property type="molecule type" value="Genomic_DNA"/>
</dbReference>
<evidence type="ECO:0000256" key="1">
    <source>
        <dbReference type="ARBA" id="ARBA00022555"/>
    </source>
</evidence>
<dbReference type="Pfam" id="PF01195">
    <property type="entry name" value="Pept_tRNA_hydro"/>
    <property type="match status" value="2"/>
</dbReference>
<accession>A0A1F5SWK1</accession>
<comment type="caution">
    <text evidence="4">The sequence shown here is derived from an EMBL/GenBank/DDBJ whole genome shotgun (WGS) entry which is preliminary data.</text>
</comment>
<evidence type="ECO:0000256" key="2">
    <source>
        <dbReference type="ARBA" id="ARBA00022801"/>
    </source>
</evidence>
<dbReference type="SUPFAM" id="SSF53178">
    <property type="entry name" value="Peptidyl-tRNA hydrolase-like"/>
    <property type="match status" value="1"/>
</dbReference>
<dbReference type="Gene3D" id="3.40.50.1470">
    <property type="entry name" value="Peptidyl-tRNA hydrolase"/>
    <property type="match status" value="1"/>
</dbReference>
<evidence type="ECO:0008006" key="6">
    <source>
        <dbReference type="Google" id="ProtNLM"/>
    </source>
</evidence>
<dbReference type="InterPro" id="IPR001328">
    <property type="entry name" value="Pept_tRNA_hydro"/>
</dbReference>
<dbReference type="PANTHER" id="PTHR17224">
    <property type="entry name" value="PEPTIDYL-TRNA HYDROLASE"/>
    <property type="match status" value="1"/>
</dbReference>
<keyword evidence="2" id="KW-0378">Hydrolase</keyword>
<dbReference type="CDD" id="cd00462">
    <property type="entry name" value="PTH"/>
    <property type="match status" value="1"/>
</dbReference>
<evidence type="ECO:0000256" key="3">
    <source>
        <dbReference type="ARBA" id="ARBA00022884"/>
    </source>
</evidence>
<dbReference type="GO" id="GO:0000049">
    <property type="term" value="F:tRNA binding"/>
    <property type="evidence" value="ECO:0007669"/>
    <property type="project" value="UniProtKB-KW"/>
</dbReference>
<name>A0A1F5SWK1_9BACT</name>
<dbReference type="PANTHER" id="PTHR17224:SF1">
    <property type="entry name" value="PEPTIDYL-TRNA HYDROLASE"/>
    <property type="match status" value="1"/>
</dbReference>
<gene>
    <name evidence="4" type="ORF">A3H09_04155</name>
</gene>
<reference evidence="4 5" key="1">
    <citation type="journal article" date="2016" name="Nat. Commun.">
        <title>Thousands of microbial genomes shed light on interconnected biogeochemical processes in an aquifer system.</title>
        <authorList>
            <person name="Anantharaman K."/>
            <person name="Brown C.T."/>
            <person name="Hug L.A."/>
            <person name="Sharon I."/>
            <person name="Castelle C.J."/>
            <person name="Probst A.J."/>
            <person name="Thomas B.C."/>
            <person name="Singh A."/>
            <person name="Wilkins M.J."/>
            <person name="Karaoz U."/>
            <person name="Brodie E.L."/>
            <person name="Williams K.H."/>
            <person name="Hubbard S.S."/>
            <person name="Banfield J.F."/>
        </authorList>
    </citation>
    <scope>NUCLEOTIDE SEQUENCE [LARGE SCALE GENOMIC DNA]</scope>
</reference>
<proteinExistence type="predicted"/>
<evidence type="ECO:0000313" key="5">
    <source>
        <dbReference type="Proteomes" id="UP000176915"/>
    </source>
</evidence>
<organism evidence="4 5">
    <name type="scientific">Candidatus Falkowbacteria bacterium RIFCSPLOWO2_12_FULL_45_13</name>
    <dbReference type="NCBI Taxonomy" id="1797991"/>
    <lineage>
        <taxon>Bacteria</taxon>
        <taxon>Candidatus Falkowiibacteriota</taxon>
    </lineage>
</organism>
<sequence>MRIIVGLGNPGPEYENTHHNIGFMALDALAKELGLKWENSKKFKAEIAKSPEYILVKPQNFMNNSGECVAAVLSYYLKRPLKQPPLDKGPLRPQSEARGWGDILADILTVIHDDLDIELGKLKISVDSRSAGHKGVESIISQLKTKNFKRIRIGVRTPTLKKIPADKFVLQKFNDKEKIIFQNQILSIIKTI</sequence>
<dbReference type="InterPro" id="IPR036416">
    <property type="entry name" value="Pept_tRNA_hydro_sf"/>
</dbReference>
<dbReference type="GO" id="GO:0004045">
    <property type="term" value="F:peptidyl-tRNA hydrolase activity"/>
    <property type="evidence" value="ECO:0007669"/>
    <property type="project" value="InterPro"/>
</dbReference>
<dbReference type="AlphaFoldDB" id="A0A1F5SWK1"/>